<dbReference type="InterPro" id="IPR052158">
    <property type="entry name" value="INH-QAR"/>
</dbReference>
<dbReference type="PANTHER" id="PTHR43130:SF3">
    <property type="entry name" value="HTH-TYPE TRANSCRIPTIONAL REGULATOR RV1931C"/>
    <property type="match status" value="1"/>
</dbReference>
<name>A0A1N7SHW5_9BURK</name>
<dbReference type="RefSeq" id="WP_245841624.1">
    <property type="nucleotide sequence ID" value="NZ_CYGX02000071.1"/>
</dbReference>
<dbReference type="EMBL" id="CYGX02000071">
    <property type="protein sequence ID" value="SIT47009.1"/>
    <property type="molecule type" value="Genomic_DNA"/>
</dbReference>
<evidence type="ECO:0000259" key="1">
    <source>
        <dbReference type="Pfam" id="PF01965"/>
    </source>
</evidence>
<feature type="domain" description="DJ-1/PfpI" evidence="1">
    <location>
        <begin position="3"/>
        <end position="114"/>
    </location>
</feature>
<evidence type="ECO:0000313" key="3">
    <source>
        <dbReference type="Proteomes" id="UP000187012"/>
    </source>
</evidence>
<protein>
    <submittedName>
        <fullName evidence="2">AraC family transcriptional regulator</fullName>
    </submittedName>
</protein>
<reference evidence="2 3" key="1">
    <citation type="submission" date="2016-12" db="EMBL/GenBank/DDBJ databases">
        <authorList>
            <person name="Song W.-J."/>
            <person name="Kurnit D.M."/>
        </authorList>
    </citation>
    <scope>NUCLEOTIDE SEQUENCE [LARGE SCALE GENOMIC DNA]</scope>
    <source>
        <strain evidence="2 3">STM7296</strain>
    </source>
</reference>
<evidence type="ECO:0000313" key="2">
    <source>
        <dbReference type="EMBL" id="SIT47009.1"/>
    </source>
</evidence>
<keyword evidence="3" id="KW-1185">Reference proteome</keyword>
<dbReference type="STRING" id="1247936.BN2475_710001"/>
<dbReference type="Proteomes" id="UP000187012">
    <property type="component" value="Unassembled WGS sequence"/>
</dbReference>
<dbReference type="AlphaFoldDB" id="A0A1N7SHW5"/>
<dbReference type="PANTHER" id="PTHR43130">
    <property type="entry name" value="ARAC-FAMILY TRANSCRIPTIONAL REGULATOR"/>
    <property type="match status" value="1"/>
</dbReference>
<organism evidence="2 3">
    <name type="scientific">Paraburkholderia ribeironis</name>
    <dbReference type="NCBI Taxonomy" id="1247936"/>
    <lineage>
        <taxon>Bacteria</taxon>
        <taxon>Pseudomonadati</taxon>
        <taxon>Pseudomonadota</taxon>
        <taxon>Betaproteobacteria</taxon>
        <taxon>Burkholderiales</taxon>
        <taxon>Burkholderiaceae</taxon>
        <taxon>Paraburkholderia</taxon>
    </lineage>
</organism>
<dbReference type="GO" id="GO:0006355">
    <property type="term" value="P:regulation of DNA-templated transcription"/>
    <property type="evidence" value="ECO:0007669"/>
    <property type="project" value="TreeGrafter"/>
</dbReference>
<dbReference type="Pfam" id="PF01965">
    <property type="entry name" value="DJ-1_PfpI"/>
    <property type="match status" value="1"/>
</dbReference>
<gene>
    <name evidence="2" type="ORF">BN2475_710001</name>
</gene>
<dbReference type="InterPro" id="IPR002818">
    <property type="entry name" value="DJ-1/PfpI"/>
</dbReference>
<proteinExistence type="predicted"/>
<sequence>MPHRIAVLVFPEFQLLDAAGPVAAFEVASRYRDAYYSLKIVAAQPGLVRSSAGVSWACEKLPPANQVDTLLVAGGDGVDAAMIDARTRRFVSRCAARGARVTSVCSGSLLLAEAV</sequence>
<accession>A0A1N7SHW5</accession>
<dbReference type="InterPro" id="IPR029062">
    <property type="entry name" value="Class_I_gatase-like"/>
</dbReference>
<dbReference type="SUPFAM" id="SSF52317">
    <property type="entry name" value="Class I glutamine amidotransferase-like"/>
    <property type="match status" value="1"/>
</dbReference>
<dbReference type="Gene3D" id="3.40.50.880">
    <property type="match status" value="1"/>
</dbReference>